<keyword evidence="4" id="KW-0804">Transcription</keyword>
<proteinExistence type="predicted"/>
<evidence type="ECO:0000256" key="1">
    <source>
        <dbReference type="ARBA" id="ARBA00004123"/>
    </source>
</evidence>
<accession>A0A803Q3C5</accession>
<keyword evidence="9" id="KW-1185">Reference proteome</keyword>
<dbReference type="PROSITE" id="PS50888">
    <property type="entry name" value="BHLH"/>
    <property type="match status" value="1"/>
</dbReference>
<evidence type="ECO:0000313" key="9">
    <source>
        <dbReference type="Proteomes" id="UP000596661"/>
    </source>
</evidence>
<dbReference type="GO" id="GO:0046983">
    <property type="term" value="F:protein dimerization activity"/>
    <property type="evidence" value="ECO:0007669"/>
    <property type="project" value="InterPro"/>
</dbReference>
<dbReference type="InterPro" id="IPR045843">
    <property type="entry name" value="IND-like"/>
</dbReference>
<name>A0A803Q3C5_CANSA</name>
<dbReference type="GO" id="GO:0005634">
    <property type="term" value="C:nucleus"/>
    <property type="evidence" value="ECO:0007669"/>
    <property type="project" value="UniProtKB-SubCell"/>
</dbReference>
<comment type="subcellular location">
    <subcellularLocation>
        <location evidence="1">Nucleus</location>
    </subcellularLocation>
</comment>
<reference evidence="8" key="1">
    <citation type="submission" date="2018-11" db="EMBL/GenBank/DDBJ databases">
        <authorList>
            <person name="Grassa J C."/>
        </authorList>
    </citation>
    <scope>NUCLEOTIDE SEQUENCE [LARGE SCALE GENOMIC DNA]</scope>
</reference>
<evidence type="ECO:0000256" key="6">
    <source>
        <dbReference type="SAM" id="MobiDB-lite"/>
    </source>
</evidence>
<keyword evidence="3" id="KW-0238">DNA-binding</keyword>
<dbReference type="CDD" id="cd11393">
    <property type="entry name" value="bHLH_AtbHLH_like"/>
    <property type="match status" value="1"/>
</dbReference>
<protein>
    <recommendedName>
        <fullName evidence="7">BHLH domain-containing protein</fullName>
    </recommendedName>
</protein>
<dbReference type="Gramene" id="evm.model.07.1617">
    <property type="protein sequence ID" value="cds.evm.model.07.1617"/>
    <property type="gene ID" value="evm.TU.07.1617"/>
</dbReference>
<sequence length="612" mass="66313">MAEECAESSVAISTSAGVVSPSNWWDLHPTTAAAAVAAAGSSALSSWCHHHHRNNNNTNTTTINNSGNIPWHNIHQAAVAIAPNPNSNSDEDVSISTSFTNASNHSGLTVESSRRLIEPAASSSDDLMAEQQTASDNHIWSHVLLNVGNNGELHNHNQDVGENFLDMLSSSSTKSNNNNSNNGMYEPLACDYLKKLDTNTNSAKYSNSWDDHNNHFSSSNNNNNFDDQKSNSTMMMMMINTSTTTTTPSTALINESMVENERLTNKLSNLISTWSIAPPDPLEININTTTTTNNNNNNHYFNPDDQTCNISLSSNSIMEDHHFPPCNYLLPSLKLENHSGHGDGDEMDEARPFNNNIMGYNNNNGSFMTSAGHYGMPGPGPGLGPGSMDSYSSCASNVKNFADVISFGGRLGKPFMDLHGSNNNNIKPCINKSLGLSDSKKQGLQTSTPTKGSGRGQGNTSSEGKKKRSDNQDNNSETSLKKPKQENSTASSAKIQVPKVKLGDRITALQQIVSPFGKTDTASVLYEAIQYIKFLQEQVKGLIVFFPNYLNINLSQSPCSPRMSLLSKYCSRSRSLPSMEDILDIGPAISLSLMRKFGKSTIKGKLKLGNAA</sequence>
<dbReference type="GO" id="GO:0000981">
    <property type="term" value="F:DNA-binding transcription factor activity, RNA polymerase II-specific"/>
    <property type="evidence" value="ECO:0007669"/>
    <property type="project" value="TreeGrafter"/>
</dbReference>
<evidence type="ECO:0000256" key="2">
    <source>
        <dbReference type="ARBA" id="ARBA00023015"/>
    </source>
</evidence>
<dbReference type="PANTHER" id="PTHR16223:SF383">
    <property type="entry name" value="TRANSCRIPTION FACTOR BHLH111"/>
    <property type="match status" value="1"/>
</dbReference>
<evidence type="ECO:0000259" key="7">
    <source>
        <dbReference type="PROSITE" id="PS50888"/>
    </source>
</evidence>
<dbReference type="InterPro" id="IPR036638">
    <property type="entry name" value="HLH_DNA-bd_sf"/>
</dbReference>
<dbReference type="SUPFAM" id="SSF47459">
    <property type="entry name" value="HLH, helix-loop-helix DNA-binding domain"/>
    <property type="match status" value="1"/>
</dbReference>
<organism evidence="8 9">
    <name type="scientific">Cannabis sativa</name>
    <name type="common">Hemp</name>
    <name type="synonym">Marijuana</name>
    <dbReference type="NCBI Taxonomy" id="3483"/>
    <lineage>
        <taxon>Eukaryota</taxon>
        <taxon>Viridiplantae</taxon>
        <taxon>Streptophyta</taxon>
        <taxon>Embryophyta</taxon>
        <taxon>Tracheophyta</taxon>
        <taxon>Spermatophyta</taxon>
        <taxon>Magnoliopsida</taxon>
        <taxon>eudicotyledons</taxon>
        <taxon>Gunneridae</taxon>
        <taxon>Pentapetalae</taxon>
        <taxon>rosids</taxon>
        <taxon>fabids</taxon>
        <taxon>Rosales</taxon>
        <taxon>Cannabaceae</taxon>
        <taxon>Cannabis</taxon>
    </lineage>
</organism>
<dbReference type="InterPro" id="IPR011598">
    <property type="entry name" value="bHLH_dom"/>
</dbReference>
<dbReference type="OMA" id="QDFLRPM"/>
<dbReference type="AlphaFoldDB" id="A0A803Q3C5"/>
<keyword evidence="2" id="KW-0805">Transcription regulation</keyword>
<keyword evidence="5" id="KW-0539">Nucleus</keyword>
<evidence type="ECO:0000256" key="3">
    <source>
        <dbReference type="ARBA" id="ARBA00023125"/>
    </source>
</evidence>
<feature type="region of interest" description="Disordered" evidence="6">
    <location>
        <begin position="431"/>
        <end position="494"/>
    </location>
</feature>
<feature type="domain" description="BHLH" evidence="7">
    <location>
        <begin position="486"/>
        <end position="535"/>
    </location>
</feature>
<feature type="compositionally biased region" description="Polar residues" evidence="6">
    <location>
        <begin position="442"/>
        <end position="451"/>
    </location>
</feature>
<dbReference type="EnsemblPlants" id="evm.model.07.1617">
    <property type="protein sequence ID" value="cds.evm.model.07.1617"/>
    <property type="gene ID" value="evm.TU.07.1617"/>
</dbReference>
<dbReference type="Proteomes" id="UP000596661">
    <property type="component" value="Chromosome 7"/>
</dbReference>
<evidence type="ECO:0000313" key="8">
    <source>
        <dbReference type="EnsemblPlants" id="cds.evm.model.07.1617"/>
    </source>
</evidence>
<dbReference type="PANTHER" id="PTHR16223">
    <property type="entry name" value="TRANSCRIPTION FACTOR BHLH83-RELATED"/>
    <property type="match status" value="1"/>
</dbReference>
<dbReference type="InterPro" id="IPR045239">
    <property type="entry name" value="bHLH95_bHLH"/>
</dbReference>
<dbReference type="GO" id="GO:0000978">
    <property type="term" value="F:RNA polymerase II cis-regulatory region sequence-specific DNA binding"/>
    <property type="evidence" value="ECO:0007669"/>
    <property type="project" value="TreeGrafter"/>
</dbReference>
<evidence type="ECO:0000256" key="5">
    <source>
        <dbReference type="ARBA" id="ARBA00023242"/>
    </source>
</evidence>
<dbReference type="Gene3D" id="4.10.280.10">
    <property type="entry name" value="Helix-loop-helix DNA-binding domain"/>
    <property type="match status" value="1"/>
</dbReference>
<dbReference type="EMBL" id="UZAU01000673">
    <property type="status" value="NOT_ANNOTATED_CDS"/>
    <property type="molecule type" value="Genomic_DNA"/>
</dbReference>
<evidence type="ECO:0000256" key="4">
    <source>
        <dbReference type="ARBA" id="ARBA00023163"/>
    </source>
</evidence>
<reference evidence="8" key="2">
    <citation type="submission" date="2021-03" db="UniProtKB">
        <authorList>
            <consortium name="EnsemblPlants"/>
        </authorList>
    </citation>
    <scope>IDENTIFICATION</scope>
</reference>